<evidence type="ECO:0000256" key="2">
    <source>
        <dbReference type="ARBA" id="ARBA00023186"/>
    </source>
</evidence>
<dbReference type="NCBIfam" id="NF009487">
    <property type="entry name" value="PRK12849.1"/>
    <property type="match status" value="1"/>
</dbReference>
<organism evidence="4 5">
    <name type="scientific">Absidia repens</name>
    <dbReference type="NCBI Taxonomy" id="90262"/>
    <lineage>
        <taxon>Eukaryota</taxon>
        <taxon>Fungi</taxon>
        <taxon>Fungi incertae sedis</taxon>
        <taxon>Mucoromycota</taxon>
        <taxon>Mucoromycotina</taxon>
        <taxon>Mucoromycetes</taxon>
        <taxon>Mucorales</taxon>
        <taxon>Cunninghamellaceae</taxon>
        <taxon>Absidia</taxon>
    </lineage>
</organism>
<keyword evidence="5" id="KW-1185">Reference proteome</keyword>
<dbReference type="Gene3D" id="1.10.560.10">
    <property type="entry name" value="GroEL-like equatorial domain"/>
    <property type="match status" value="1"/>
</dbReference>
<dbReference type="EMBL" id="MCGE01000038">
    <property type="protein sequence ID" value="ORZ06719.1"/>
    <property type="molecule type" value="Genomic_DNA"/>
</dbReference>
<dbReference type="InterPro" id="IPR001844">
    <property type="entry name" value="Cpn60/GroEL"/>
</dbReference>
<dbReference type="InterPro" id="IPR027413">
    <property type="entry name" value="GROEL-like_equatorial_sf"/>
</dbReference>
<dbReference type="SUPFAM" id="SSF52029">
    <property type="entry name" value="GroEL apical domain-like"/>
    <property type="match status" value="1"/>
</dbReference>
<dbReference type="HAMAP" id="MF_00600">
    <property type="entry name" value="CH60"/>
    <property type="match status" value="1"/>
</dbReference>
<dbReference type="NCBIfam" id="TIGR02348">
    <property type="entry name" value="GroEL"/>
    <property type="match status" value="1"/>
</dbReference>
<dbReference type="NCBIfam" id="NF009488">
    <property type="entry name" value="PRK12850.1"/>
    <property type="match status" value="1"/>
</dbReference>
<dbReference type="Proteomes" id="UP000193560">
    <property type="component" value="Unassembled WGS sequence"/>
</dbReference>
<dbReference type="Gene3D" id="3.50.7.10">
    <property type="entry name" value="GroEL"/>
    <property type="match status" value="1"/>
</dbReference>
<reference evidence="4 5" key="1">
    <citation type="submission" date="2016-07" db="EMBL/GenBank/DDBJ databases">
        <title>Pervasive Adenine N6-methylation of Active Genes in Fungi.</title>
        <authorList>
            <consortium name="DOE Joint Genome Institute"/>
            <person name="Mondo S.J."/>
            <person name="Dannebaum R.O."/>
            <person name="Kuo R.C."/>
            <person name="Labutti K."/>
            <person name="Haridas S."/>
            <person name="Kuo A."/>
            <person name="Salamov A."/>
            <person name="Ahrendt S.R."/>
            <person name="Lipzen A."/>
            <person name="Sullivan W."/>
            <person name="Andreopoulos W.B."/>
            <person name="Clum A."/>
            <person name="Lindquist E."/>
            <person name="Daum C."/>
            <person name="Ramamoorthy G.K."/>
            <person name="Gryganskyi A."/>
            <person name="Culley D."/>
            <person name="Magnuson J.K."/>
            <person name="James T.Y."/>
            <person name="O'Malley M.A."/>
            <person name="Stajich J.E."/>
            <person name="Spatafora J.W."/>
            <person name="Visel A."/>
            <person name="Grigoriev I.V."/>
        </authorList>
    </citation>
    <scope>NUCLEOTIDE SEQUENCE [LARGE SCALE GENOMIC DNA]</scope>
    <source>
        <strain evidence="4 5">NRRL 1336</strain>
    </source>
</reference>
<dbReference type="SUPFAM" id="SSF54849">
    <property type="entry name" value="GroEL-intermediate domain like"/>
    <property type="match status" value="1"/>
</dbReference>
<name>A0A1X2I0M7_9FUNG</name>
<dbReference type="GO" id="GO:0042026">
    <property type="term" value="P:protein refolding"/>
    <property type="evidence" value="ECO:0007669"/>
    <property type="project" value="InterPro"/>
</dbReference>
<dbReference type="GO" id="GO:0140662">
    <property type="term" value="F:ATP-dependent protein folding chaperone"/>
    <property type="evidence" value="ECO:0007669"/>
    <property type="project" value="InterPro"/>
</dbReference>
<dbReference type="NCBIfam" id="NF000592">
    <property type="entry name" value="PRK00013.1"/>
    <property type="match status" value="1"/>
</dbReference>
<dbReference type="Pfam" id="PF00118">
    <property type="entry name" value="Cpn60_TCP1"/>
    <property type="match status" value="1"/>
</dbReference>
<dbReference type="FunFam" id="3.50.7.10:FF:000001">
    <property type="entry name" value="60 kDa chaperonin"/>
    <property type="match status" value="1"/>
</dbReference>
<comment type="similarity">
    <text evidence="1 3">Belongs to the chaperonin (HSP60) family.</text>
</comment>
<dbReference type="GO" id="GO:0005524">
    <property type="term" value="F:ATP binding"/>
    <property type="evidence" value="ECO:0007669"/>
    <property type="project" value="InterPro"/>
</dbReference>
<dbReference type="AlphaFoldDB" id="A0A1X2I0M7"/>
<sequence>MNRLTSSTLQKASCCIQRSSSRILNRLYSTHKELKFGIEGRAALLRGVDILTKAVAVTLGPKGRNVLIDQPYGPPKITKDGVTVAKAITLQDKFENLGARLVQDVANKTNEEAGDGTTTATVLARAIFTEGIKNVAAGCSPLDLRRGSQIAVEAVIDYLEKHTKQITTSAEISQVATISANGDTMVGGLIAQAMERVGREGVITVKAGKTTEDELEVTEGMRFDRGYISPYFVTDTKTQKVEFEKPLILLSEKKISLLPDILPAMEAAATQRRPLLVVAEDVDGEALAACILNKLRGQLQVACVKAPGFGDNRKSILGDLGVLTNSAVFNDEMESKLDKATSDLFGTTVSATITKDDTVILNGAGSKQDINQRCEQIRGAINEPSTSEYEKEKLQERLARLSGGVAVIKIGGASEIEVNEKKDRFDDALCATRAAVKEGIVAGGGVALLKASTALDHLKGANFDQQLGINIIRQAIQRPCRLIIENAGGEGSVIAGKLLDSHLDNPNWGYDASCDEFKDMIDNGIIDPTFVVKACIINASGVASLLSTSECMIVDAAEDSNPGSSGIQNMSEF</sequence>
<dbReference type="SUPFAM" id="SSF48592">
    <property type="entry name" value="GroEL equatorial domain-like"/>
    <property type="match status" value="1"/>
</dbReference>
<dbReference type="InterPro" id="IPR027410">
    <property type="entry name" value="TCP-1-like_intermed_sf"/>
</dbReference>
<dbReference type="InterPro" id="IPR002423">
    <property type="entry name" value="Cpn60/GroEL/TCP-1"/>
</dbReference>
<dbReference type="InterPro" id="IPR027409">
    <property type="entry name" value="GroEL-like_apical_dom_sf"/>
</dbReference>
<protein>
    <submittedName>
        <fullName evidence="4">Hsp60-like protein</fullName>
    </submittedName>
</protein>
<proteinExistence type="inferred from homology"/>
<dbReference type="NCBIfam" id="NF009489">
    <property type="entry name" value="PRK12851.1"/>
    <property type="match status" value="1"/>
</dbReference>
<keyword evidence="2" id="KW-0143">Chaperone</keyword>
<evidence type="ECO:0000256" key="1">
    <source>
        <dbReference type="ARBA" id="ARBA00006607"/>
    </source>
</evidence>
<dbReference type="OrthoDB" id="1733909at2759"/>
<evidence type="ECO:0000313" key="5">
    <source>
        <dbReference type="Proteomes" id="UP000193560"/>
    </source>
</evidence>
<dbReference type="PRINTS" id="PR00298">
    <property type="entry name" value="CHAPERONIN60"/>
</dbReference>
<dbReference type="CDD" id="cd03344">
    <property type="entry name" value="GroEL"/>
    <property type="match status" value="1"/>
</dbReference>
<accession>A0A1X2I0M7</accession>
<comment type="caution">
    <text evidence="4">The sequence shown here is derived from an EMBL/GenBank/DDBJ whole genome shotgun (WGS) entry which is preliminary data.</text>
</comment>
<evidence type="ECO:0000256" key="3">
    <source>
        <dbReference type="RuleBase" id="RU000418"/>
    </source>
</evidence>
<dbReference type="STRING" id="90262.A0A1X2I0M7"/>
<dbReference type="Gene3D" id="3.30.260.10">
    <property type="entry name" value="TCP-1-like chaperonin intermediate domain"/>
    <property type="match status" value="1"/>
</dbReference>
<dbReference type="PANTHER" id="PTHR45633">
    <property type="entry name" value="60 KDA HEAT SHOCK PROTEIN, MITOCHONDRIAL"/>
    <property type="match status" value="1"/>
</dbReference>
<gene>
    <name evidence="4" type="ORF">BCR42DRAFT_456378</name>
</gene>
<evidence type="ECO:0000313" key="4">
    <source>
        <dbReference type="EMBL" id="ORZ06719.1"/>
    </source>
</evidence>